<reference evidence="2" key="2">
    <citation type="submission" date="2013-12" db="EMBL/GenBank/DDBJ databases">
        <authorList>
            <person name="Yu Y."/>
            <person name="Lee S."/>
            <person name="de Baynast K."/>
            <person name="Wissotski M."/>
            <person name="Liu L."/>
            <person name="Talag J."/>
            <person name="Goicoechea J."/>
            <person name="Angelova A."/>
            <person name="Jetty R."/>
            <person name="Kudrna D."/>
            <person name="Golser W."/>
            <person name="Rivera L."/>
            <person name="Zhang J."/>
            <person name="Wing R."/>
        </authorList>
    </citation>
    <scope>NUCLEOTIDE SEQUENCE</scope>
</reference>
<reference evidence="1" key="3">
    <citation type="submission" date="2015-04" db="UniProtKB">
        <authorList>
            <consortium name="EnsemblPlants"/>
        </authorList>
    </citation>
    <scope>IDENTIFICATION</scope>
</reference>
<organism evidence="1 2">
    <name type="scientific">Leersia perrieri</name>
    <dbReference type="NCBI Taxonomy" id="77586"/>
    <lineage>
        <taxon>Eukaryota</taxon>
        <taxon>Viridiplantae</taxon>
        <taxon>Streptophyta</taxon>
        <taxon>Embryophyta</taxon>
        <taxon>Tracheophyta</taxon>
        <taxon>Spermatophyta</taxon>
        <taxon>Magnoliopsida</taxon>
        <taxon>Liliopsida</taxon>
        <taxon>Poales</taxon>
        <taxon>Poaceae</taxon>
        <taxon>BOP clade</taxon>
        <taxon>Oryzoideae</taxon>
        <taxon>Oryzeae</taxon>
        <taxon>Oryzinae</taxon>
        <taxon>Leersia</taxon>
    </lineage>
</organism>
<sequence>MVAIALQIIPNKIPEFGMGNHIFSSDTIRQPPLIVILGVVTTTRNLLGPVIAWAMECPGEERVVIHLPQVGCLHHFQEKIMGASSSADPEQCDSLLAT</sequence>
<evidence type="ECO:0000313" key="1">
    <source>
        <dbReference type="EnsemblPlants" id="LPERR04G19900.3"/>
    </source>
</evidence>
<dbReference type="Proteomes" id="UP000032180">
    <property type="component" value="Chromosome 4"/>
</dbReference>
<dbReference type="EnsemblPlants" id="LPERR04G19900.3">
    <property type="protein sequence ID" value="LPERR04G19900.3"/>
    <property type="gene ID" value="LPERR04G19900"/>
</dbReference>
<name>A0A0D9W915_9ORYZ</name>
<accession>A0A0D9W915</accession>
<reference evidence="1 2" key="1">
    <citation type="submission" date="2012-08" db="EMBL/GenBank/DDBJ databases">
        <title>Oryza genome evolution.</title>
        <authorList>
            <person name="Wing R.A."/>
        </authorList>
    </citation>
    <scope>NUCLEOTIDE SEQUENCE</scope>
</reference>
<proteinExistence type="predicted"/>
<protein>
    <submittedName>
        <fullName evidence="1">Uncharacterized protein</fullName>
    </submittedName>
</protein>
<keyword evidence="2" id="KW-1185">Reference proteome</keyword>
<dbReference type="AlphaFoldDB" id="A0A0D9W915"/>
<evidence type="ECO:0000313" key="2">
    <source>
        <dbReference type="Proteomes" id="UP000032180"/>
    </source>
</evidence>
<dbReference type="Gramene" id="LPERR04G19900.3">
    <property type="protein sequence ID" value="LPERR04G19900.3"/>
    <property type="gene ID" value="LPERR04G19900"/>
</dbReference>
<dbReference type="HOGENOM" id="CLU_2336695_0_0_1"/>